<comment type="caution">
    <text evidence="10">The sequence shown here is derived from an EMBL/GenBank/DDBJ whole genome shotgun (WGS) entry which is preliminary data.</text>
</comment>
<feature type="transmembrane region" description="Helical" evidence="8">
    <location>
        <begin position="195"/>
        <end position="212"/>
    </location>
</feature>
<dbReference type="OrthoDB" id="559425at2"/>
<keyword evidence="6 8" id="KW-1133">Transmembrane helix</keyword>
<keyword evidence="3" id="KW-0328">Glycosyltransferase</keyword>
<dbReference type="PANTHER" id="PTHR33908:SF11">
    <property type="entry name" value="MEMBRANE PROTEIN"/>
    <property type="match status" value="1"/>
</dbReference>
<feature type="transmembrane region" description="Helical" evidence="8">
    <location>
        <begin position="89"/>
        <end position="109"/>
    </location>
</feature>
<evidence type="ECO:0000256" key="5">
    <source>
        <dbReference type="ARBA" id="ARBA00022692"/>
    </source>
</evidence>
<comment type="subcellular location">
    <subcellularLocation>
        <location evidence="1">Cell membrane</location>
        <topology evidence="1">Multi-pass membrane protein</topology>
    </subcellularLocation>
</comment>
<evidence type="ECO:0000256" key="3">
    <source>
        <dbReference type="ARBA" id="ARBA00022676"/>
    </source>
</evidence>
<name>A0A1E3VTE7_9HYPH</name>
<keyword evidence="4" id="KW-0808">Transferase</keyword>
<dbReference type="Pfam" id="PF13231">
    <property type="entry name" value="PMT_2"/>
    <property type="match status" value="1"/>
</dbReference>
<organism evidence="10 11">
    <name type="scientific">Methyloceanibacter marginalis</name>
    <dbReference type="NCBI Taxonomy" id="1774971"/>
    <lineage>
        <taxon>Bacteria</taxon>
        <taxon>Pseudomonadati</taxon>
        <taxon>Pseudomonadota</taxon>
        <taxon>Alphaproteobacteria</taxon>
        <taxon>Hyphomicrobiales</taxon>
        <taxon>Hyphomicrobiaceae</taxon>
        <taxon>Methyloceanibacter</taxon>
    </lineage>
</organism>
<evidence type="ECO:0000256" key="7">
    <source>
        <dbReference type="ARBA" id="ARBA00023136"/>
    </source>
</evidence>
<keyword evidence="7 8" id="KW-0472">Membrane</keyword>
<dbReference type="InterPro" id="IPR050297">
    <property type="entry name" value="LipidA_mod_glycosyltrf_83"/>
</dbReference>
<evidence type="ECO:0000256" key="6">
    <source>
        <dbReference type="ARBA" id="ARBA00022989"/>
    </source>
</evidence>
<feature type="transmembrane region" description="Helical" evidence="8">
    <location>
        <begin position="118"/>
        <end position="135"/>
    </location>
</feature>
<evidence type="ECO:0000313" key="11">
    <source>
        <dbReference type="Proteomes" id="UP000095042"/>
    </source>
</evidence>
<evidence type="ECO:0000256" key="2">
    <source>
        <dbReference type="ARBA" id="ARBA00022475"/>
    </source>
</evidence>
<protein>
    <recommendedName>
        <fullName evidence="9">Glycosyltransferase RgtA/B/C/D-like domain-containing protein</fullName>
    </recommendedName>
</protein>
<gene>
    <name evidence="10" type="ORF">AUC71_04385</name>
</gene>
<dbReference type="GO" id="GO:0005886">
    <property type="term" value="C:plasma membrane"/>
    <property type="evidence" value="ECO:0007669"/>
    <property type="project" value="UniProtKB-SubCell"/>
</dbReference>
<dbReference type="PANTHER" id="PTHR33908">
    <property type="entry name" value="MANNOSYLTRANSFERASE YKCB-RELATED"/>
    <property type="match status" value="1"/>
</dbReference>
<feature type="transmembrane region" description="Helical" evidence="8">
    <location>
        <begin position="141"/>
        <end position="160"/>
    </location>
</feature>
<dbReference type="InterPro" id="IPR038731">
    <property type="entry name" value="RgtA/B/C-like"/>
</dbReference>
<dbReference type="RefSeq" id="WP_069625075.1">
    <property type="nucleotide sequence ID" value="NZ_LPWD01000455.1"/>
</dbReference>
<evidence type="ECO:0000256" key="8">
    <source>
        <dbReference type="SAM" id="Phobius"/>
    </source>
</evidence>
<feature type="transmembrane region" description="Helical" evidence="8">
    <location>
        <begin position="224"/>
        <end position="243"/>
    </location>
</feature>
<dbReference type="EMBL" id="LPWD01000455">
    <property type="protein sequence ID" value="ODR96808.1"/>
    <property type="molecule type" value="Genomic_DNA"/>
</dbReference>
<feature type="transmembrane region" description="Helical" evidence="8">
    <location>
        <begin position="12"/>
        <end position="32"/>
    </location>
</feature>
<keyword evidence="11" id="KW-1185">Reference proteome</keyword>
<evidence type="ECO:0000256" key="4">
    <source>
        <dbReference type="ARBA" id="ARBA00022679"/>
    </source>
</evidence>
<dbReference type="GO" id="GO:0009103">
    <property type="term" value="P:lipopolysaccharide biosynthetic process"/>
    <property type="evidence" value="ECO:0007669"/>
    <property type="project" value="UniProtKB-ARBA"/>
</dbReference>
<evidence type="ECO:0000259" key="9">
    <source>
        <dbReference type="Pfam" id="PF13231"/>
    </source>
</evidence>
<sequence>MNKFRSAAYAFLEQHAALIVVLFLGFVLRSYLAPWRPYWYDEFISVYLDGSNHDTVFDAILSLAYSSIHPPLYQFILYNWMDLFGTSELATRSLSNVYVVGATLCLYLFSYKVYGKRVALGSAIIFTVMYFPMRYGLEARSYAQTLFLTCLSSLLLYRYVTKLPRPCSWRGLLNRRLVWLTLANAGLIMTHYYNVFFLGAQGLFLLIYLLTIKPHLSAIAETAKAALISVVPVVLLLFSWGWAMAYRYAQFEERGTYSADFPSADPWTIFSDYVIDRHLAGQTSAP</sequence>
<dbReference type="Proteomes" id="UP000095042">
    <property type="component" value="Unassembled WGS sequence"/>
</dbReference>
<keyword evidence="2" id="KW-1003">Cell membrane</keyword>
<accession>A0A1E3VTE7</accession>
<proteinExistence type="predicted"/>
<feature type="domain" description="Glycosyltransferase RgtA/B/C/D-like" evidence="9">
    <location>
        <begin position="69"/>
        <end position="241"/>
    </location>
</feature>
<keyword evidence="5 8" id="KW-0812">Transmembrane</keyword>
<evidence type="ECO:0000256" key="1">
    <source>
        <dbReference type="ARBA" id="ARBA00004651"/>
    </source>
</evidence>
<dbReference type="AlphaFoldDB" id="A0A1E3VTE7"/>
<reference evidence="10 11" key="1">
    <citation type="journal article" date="2016" name="Environ. Microbiol.">
        <title>New Methyloceanibacter diversity from North Sea sediments includes methanotroph containing solely the soluble methane monooxygenase.</title>
        <authorList>
            <person name="Vekeman B."/>
            <person name="Kerckhof F.M."/>
            <person name="Cremers G."/>
            <person name="de Vos P."/>
            <person name="Vandamme P."/>
            <person name="Boon N."/>
            <person name="Op den Camp H.J."/>
            <person name="Heylen K."/>
        </authorList>
    </citation>
    <scope>NUCLEOTIDE SEQUENCE [LARGE SCALE GENOMIC DNA]</scope>
    <source>
        <strain evidence="10 11">R-67177</strain>
    </source>
</reference>
<dbReference type="GO" id="GO:0016763">
    <property type="term" value="F:pentosyltransferase activity"/>
    <property type="evidence" value="ECO:0007669"/>
    <property type="project" value="TreeGrafter"/>
</dbReference>
<evidence type="ECO:0000313" key="10">
    <source>
        <dbReference type="EMBL" id="ODR96808.1"/>
    </source>
</evidence>